<dbReference type="SUPFAM" id="SSF56317">
    <property type="entry name" value="Carbon-nitrogen hydrolase"/>
    <property type="match status" value="1"/>
</dbReference>
<feature type="active site" description="Proton acceptor; for glutaminase activity" evidence="7">
    <location>
        <position position="55"/>
    </location>
</feature>
<dbReference type="FunFam" id="1.10.10.1140:FF:000001">
    <property type="entry name" value="Glutamine-dependent NAD(+) synthetase"/>
    <property type="match status" value="1"/>
</dbReference>
<evidence type="ECO:0000256" key="4">
    <source>
        <dbReference type="ARBA" id="ARBA00022741"/>
    </source>
</evidence>
<dbReference type="PANTHER" id="PTHR23090">
    <property type="entry name" value="NH 3 /GLUTAMINE-DEPENDENT NAD + SYNTHETASE"/>
    <property type="match status" value="1"/>
</dbReference>
<dbReference type="InterPro" id="IPR041856">
    <property type="entry name" value="NAD+_synth_C"/>
</dbReference>
<sequence length="675" mass="72869">MGSPSFFSPYRHGFVRVAAAVPKVKLVDPAHNARAVLDLVRQGHDQGVAVMAFPELGLTGYSIDDLLQQDVLLDAVEAAIATLAEESKTLSPLFVVGAPLRDGGRLYNTAVAIHAGRVLGVTPKSFLPNYREFYERRWFTPGAGVTGRTLALAGQQVPFGTDVLFRASGFTVGVEICEDVWTPTPPSTAQALAGAEILLNLSASNITIGKSETRRLLCASQSSRAIAAYVYSAAGAGESSTDVAWDGHLDIHEMGALLAETERFSTGPTWTFADVDVERLRQERMRVGSFGDAMMLAPSAVPFRIVPFDFVPPAGDLALARAVERFPFTPSDPTRLRENCYEAYNIQVQGLARRLEASGLKKLVIGISGGLDSTQALLVAAKAMDQLSLPRANILAYTLPGFATSDRTKSNAWALMRAMGVSAAELDIRPAATQMLKDLDHPFGRGEPVYDVTFENVQAGLRTDYLFRLANHNGGLVVGTGDLSELALGWCTYGVGDHMSHYNPNCGAAKTLIQHLIRFVAHSGDVDAATTALLEDILATEISPELVPGEQTQATESFVGPYALQDFNLFYMSRYGMAPSKIAFLAWSAWHDAAKGGWPVGLPQTARRAYDLPEIRKWLELFLKRFFANQFKRSAVPNGPKISSGGALSPRGDWRMPSDASADAWLAELAANTAT</sequence>
<dbReference type="InterPro" id="IPR036526">
    <property type="entry name" value="C-N_Hydrolase_sf"/>
</dbReference>
<feature type="binding site" evidence="7">
    <location>
        <position position="485"/>
    </location>
    <ligand>
        <name>deamido-NAD(+)</name>
        <dbReference type="ChEBI" id="CHEBI:58437"/>
        <note>ligand shared between two neighboring subunits</note>
    </ligand>
</feature>
<dbReference type="FunFam" id="3.40.50.620:FF:000155">
    <property type="entry name" value="Glutamine-dependent NAD(+) synthetase"/>
    <property type="match status" value="1"/>
</dbReference>
<dbReference type="Proteomes" id="UP000244913">
    <property type="component" value="Unassembled WGS sequence"/>
</dbReference>
<evidence type="ECO:0000256" key="3">
    <source>
        <dbReference type="ARBA" id="ARBA00022598"/>
    </source>
</evidence>
<dbReference type="GO" id="GO:0008795">
    <property type="term" value="F:NAD+ synthase activity"/>
    <property type="evidence" value="ECO:0007669"/>
    <property type="project" value="UniProtKB-UniRule"/>
</dbReference>
<keyword evidence="4 7" id="KW-0547">Nucleotide-binding</keyword>
<evidence type="ECO:0000259" key="10">
    <source>
        <dbReference type="PROSITE" id="PS50263"/>
    </source>
</evidence>
<accession>A0A2T9J1Q2</accession>
<dbReference type="InterPro" id="IPR014445">
    <property type="entry name" value="Gln-dep_NAD_synthase"/>
</dbReference>
<protein>
    <recommendedName>
        <fullName evidence="7 8">Glutamine-dependent NAD(+) synthetase</fullName>
        <ecNumber evidence="7 8">6.3.5.1</ecNumber>
    </recommendedName>
    <alternativeName>
        <fullName evidence="7 8">NAD(+) synthase [glutamine-hydrolyzing]</fullName>
    </alternativeName>
</protein>
<feature type="binding site" evidence="7">
    <location>
        <position position="130"/>
    </location>
    <ligand>
        <name>L-glutamine</name>
        <dbReference type="ChEBI" id="CHEBI:58359"/>
    </ligand>
</feature>
<dbReference type="CDD" id="cd00553">
    <property type="entry name" value="NAD_synthase"/>
    <property type="match status" value="1"/>
</dbReference>
<evidence type="ECO:0000256" key="2">
    <source>
        <dbReference type="ARBA" id="ARBA00007145"/>
    </source>
</evidence>
<evidence type="ECO:0000256" key="1">
    <source>
        <dbReference type="ARBA" id="ARBA00005188"/>
    </source>
</evidence>
<dbReference type="Pfam" id="PF02540">
    <property type="entry name" value="NAD_synthase"/>
    <property type="match status" value="1"/>
</dbReference>
<dbReference type="PIRSF" id="PIRSF006630">
    <property type="entry name" value="NADS_GAT"/>
    <property type="match status" value="1"/>
</dbReference>
<dbReference type="InterPro" id="IPR014729">
    <property type="entry name" value="Rossmann-like_a/b/a_fold"/>
</dbReference>
<feature type="binding site" evidence="7">
    <location>
        <position position="210"/>
    </location>
    <ligand>
        <name>L-glutamine</name>
        <dbReference type="ChEBI" id="CHEBI:58359"/>
    </ligand>
</feature>
<evidence type="ECO:0000256" key="9">
    <source>
        <dbReference type="RuleBase" id="RU003811"/>
    </source>
</evidence>
<dbReference type="Gene3D" id="3.40.50.620">
    <property type="entry name" value="HUPs"/>
    <property type="match status" value="1"/>
</dbReference>
<dbReference type="NCBIfam" id="NF002730">
    <property type="entry name" value="PRK02628.1"/>
    <property type="match status" value="1"/>
</dbReference>
<evidence type="ECO:0000313" key="11">
    <source>
        <dbReference type="EMBL" id="PVM74009.1"/>
    </source>
</evidence>
<feature type="binding site" evidence="7">
    <location>
        <position position="632"/>
    </location>
    <ligand>
        <name>deamido-NAD(+)</name>
        <dbReference type="ChEBI" id="CHEBI:58437"/>
        <note>ligand shared between two neighboring subunits</note>
    </ligand>
</feature>
<dbReference type="EC" id="6.3.5.1" evidence="7 8"/>
<dbReference type="PANTHER" id="PTHR23090:SF9">
    <property type="entry name" value="GLUTAMINE-DEPENDENT NAD(+) SYNTHETASE"/>
    <property type="match status" value="1"/>
</dbReference>
<keyword evidence="3 7" id="KW-0436">Ligase</keyword>
<evidence type="ECO:0000313" key="12">
    <source>
        <dbReference type="Proteomes" id="UP000244913"/>
    </source>
</evidence>
<keyword evidence="12" id="KW-1185">Reference proteome</keyword>
<dbReference type="GO" id="GO:0003952">
    <property type="term" value="F:NAD+ synthase (glutamine-hydrolyzing) activity"/>
    <property type="evidence" value="ECO:0007669"/>
    <property type="project" value="UniProtKB-UniRule"/>
</dbReference>
<dbReference type="EMBL" id="QDKP01000058">
    <property type="protein sequence ID" value="PVM74009.1"/>
    <property type="molecule type" value="Genomic_DNA"/>
</dbReference>
<feature type="active site" description="Nucleophile; for glutaminase activity" evidence="7">
    <location>
        <position position="177"/>
    </location>
</feature>
<dbReference type="NCBIfam" id="TIGR00552">
    <property type="entry name" value="nadE"/>
    <property type="match status" value="1"/>
</dbReference>
<dbReference type="GO" id="GO:0004359">
    <property type="term" value="F:glutaminase activity"/>
    <property type="evidence" value="ECO:0007669"/>
    <property type="project" value="InterPro"/>
</dbReference>
<dbReference type="HAMAP" id="MF_02090">
    <property type="entry name" value="NadE_glutamine_dep"/>
    <property type="match status" value="1"/>
</dbReference>
<dbReference type="RefSeq" id="WP_116569447.1">
    <property type="nucleotide sequence ID" value="NZ_QDKP01000058.1"/>
</dbReference>
<reference evidence="11 12" key="1">
    <citation type="submission" date="2018-04" db="EMBL/GenBank/DDBJ databases">
        <title>The genome sequence of Caulobacter sp. 736.</title>
        <authorList>
            <person name="Gao J."/>
            <person name="Sun J."/>
        </authorList>
    </citation>
    <scope>NUCLEOTIDE SEQUENCE [LARGE SCALE GENOMIC DNA]</scope>
    <source>
        <strain evidence="11 12">736</strain>
    </source>
</reference>
<dbReference type="UniPathway" id="UPA00253">
    <property type="reaction ID" value="UER00334"/>
</dbReference>
<comment type="similarity">
    <text evidence="2 7 8">In the C-terminal section; belongs to the NAD synthetase family.</text>
</comment>
<dbReference type="AlphaFoldDB" id="A0A2T9J1Q2"/>
<dbReference type="GO" id="GO:0005737">
    <property type="term" value="C:cytoplasm"/>
    <property type="evidence" value="ECO:0007669"/>
    <property type="project" value="InterPro"/>
</dbReference>
<comment type="similarity">
    <text evidence="9">Belongs to the NAD synthetase family.</text>
</comment>
<evidence type="ECO:0000256" key="7">
    <source>
        <dbReference type="HAMAP-Rule" id="MF_02090"/>
    </source>
</evidence>
<dbReference type="InterPro" id="IPR022310">
    <property type="entry name" value="NAD/GMP_synthase"/>
</dbReference>
<comment type="pathway">
    <text evidence="1 7 8">Cofactor biosynthesis; NAD(+) biosynthesis; NAD(+) from deamido-NAD(+) (L-Gln route): step 1/1.</text>
</comment>
<organism evidence="11 12">
    <name type="scientific">Caulobacter radicis</name>
    <dbReference type="NCBI Taxonomy" id="2172650"/>
    <lineage>
        <taxon>Bacteria</taxon>
        <taxon>Pseudomonadati</taxon>
        <taxon>Pseudomonadota</taxon>
        <taxon>Alphaproteobacteria</taxon>
        <taxon>Caulobacterales</taxon>
        <taxon>Caulobacteraceae</taxon>
        <taxon>Caulobacter</taxon>
    </lineage>
</organism>
<dbReference type="Gene3D" id="3.60.110.10">
    <property type="entry name" value="Carbon-nitrogen hydrolase"/>
    <property type="match status" value="1"/>
</dbReference>
<dbReference type="InterPro" id="IPR003694">
    <property type="entry name" value="NAD_synthase"/>
</dbReference>
<evidence type="ECO:0000256" key="8">
    <source>
        <dbReference type="PIRNR" id="PIRNR006630"/>
    </source>
</evidence>
<proteinExistence type="inferred from homology"/>
<comment type="function">
    <text evidence="7">Catalyzes the ATP-dependent amidation of deamido-NAD to form NAD. Uses L-glutamine as a nitrogen source.</text>
</comment>
<feature type="domain" description="CN hydrolase" evidence="10">
    <location>
        <begin position="15"/>
        <end position="277"/>
    </location>
</feature>
<evidence type="ECO:0000256" key="5">
    <source>
        <dbReference type="ARBA" id="ARBA00022840"/>
    </source>
</evidence>
<dbReference type="Pfam" id="PF00795">
    <property type="entry name" value="CN_hydrolase"/>
    <property type="match status" value="1"/>
</dbReference>
<evidence type="ECO:0000256" key="6">
    <source>
        <dbReference type="ARBA" id="ARBA00023027"/>
    </source>
</evidence>
<name>A0A2T9J1Q2_9CAUL</name>
<dbReference type="PROSITE" id="PS50263">
    <property type="entry name" value="CN_HYDROLASE"/>
    <property type="match status" value="1"/>
</dbReference>
<feature type="binding site" evidence="7">
    <location>
        <position position="480"/>
    </location>
    <ligand>
        <name>ATP</name>
        <dbReference type="ChEBI" id="CHEBI:30616"/>
    </ligand>
</feature>
<keyword evidence="5 7" id="KW-0067">ATP-binding</keyword>
<dbReference type="InterPro" id="IPR003010">
    <property type="entry name" value="C-N_Hydrolase"/>
</dbReference>
<gene>
    <name evidence="7" type="primary">nadE</name>
    <name evidence="11" type="ORF">DDF65_20615</name>
</gene>
<dbReference type="GO" id="GO:0005524">
    <property type="term" value="F:ATP binding"/>
    <property type="evidence" value="ECO:0007669"/>
    <property type="project" value="UniProtKB-UniRule"/>
</dbReference>
<dbReference type="CDD" id="cd07570">
    <property type="entry name" value="GAT_Gln-NAD-synth"/>
    <property type="match status" value="1"/>
</dbReference>
<dbReference type="Gene3D" id="1.10.10.1140">
    <property type="entry name" value="Glutamine-dependent NAD+ synthetase, C-terminal domain"/>
    <property type="match status" value="1"/>
</dbReference>
<feature type="binding site" evidence="7">
    <location>
        <position position="204"/>
    </location>
    <ligand>
        <name>L-glutamine</name>
        <dbReference type="ChEBI" id="CHEBI:58359"/>
    </ligand>
</feature>
<feature type="binding site" evidence="7">
    <location>
        <position position="456"/>
    </location>
    <ligand>
        <name>deamido-NAD(+)</name>
        <dbReference type="ChEBI" id="CHEBI:58437"/>
        <note>ligand shared between two neighboring subunits</note>
    </ligand>
</feature>
<feature type="active site" description="For glutaminase activity" evidence="7">
    <location>
        <position position="124"/>
    </location>
</feature>
<comment type="caution">
    <text evidence="11">The sequence shown here is derived from an EMBL/GenBank/DDBJ whole genome shotgun (WGS) entry which is preliminary data.</text>
</comment>
<comment type="catalytic activity">
    <reaction evidence="7 8">
        <text>deamido-NAD(+) + L-glutamine + ATP + H2O = L-glutamate + AMP + diphosphate + NAD(+) + H(+)</text>
        <dbReference type="Rhea" id="RHEA:24384"/>
        <dbReference type="ChEBI" id="CHEBI:15377"/>
        <dbReference type="ChEBI" id="CHEBI:15378"/>
        <dbReference type="ChEBI" id="CHEBI:29985"/>
        <dbReference type="ChEBI" id="CHEBI:30616"/>
        <dbReference type="ChEBI" id="CHEBI:33019"/>
        <dbReference type="ChEBI" id="CHEBI:57540"/>
        <dbReference type="ChEBI" id="CHEBI:58359"/>
        <dbReference type="ChEBI" id="CHEBI:58437"/>
        <dbReference type="ChEBI" id="CHEBI:456215"/>
        <dbReference type="EC" id="6.3.5.1"/>
    </reaction>
</comment>
<dbReference type="GO" id="GO:0009435">
    <property type="term" value="P:NAD+ biosynthetic process"/>
    <property type="evidence" value="ECO:0007669"/>
    <property type="project" value="UniProtKB-UniRule"/>
</dbReference>
<keyword evidence="6 7" id="KW-0520">NAD</keyword>
<feature type="binding site" evidence="7">
    <location>
        <begin position="366"/>
        <end position="373"/>
    </location>
    <ligand>
        <name>ATP</name>
        <dbReference type="ChEBI" id="CHEBI:30616"/>
    </ligand>
</feature>
<feature type="binding site" evidence="7">
    <location>
        <begin position="490"/>
        <end position="493"/>
    </location>
    <ligand>
        <name>deamido-NAD(+)</name>
        <dbReference type="ChEBI" id="CHEBI:58437"/>
        <note>ligand shared between two neighboring subunits</note>
    </ligand>
</feature>
<dbReference type="SUPFAM" id="SSF52402">
    <property type="entry name" value="Adenine nucleotide alpha hydrolases-like"/>
    <property type="match status" value="1"/>
</dbReference>